<dbReference type="InterPro" id="IPR029064">
    <property type="entry name" value="Ribosomal_eL30-like_sf"/>
</dbReference>
<dbReference type="Gene3D" id="3.40.1280.10">
    <property type="match status" value="1"/>
</dbReference>
<dbReference type="SUPFAM" id="SSF75217">
    <property type="entry name" value="alpha/beta knot"/>
    <property type="match status" value="1"/>
</dbReference>
<dbReference type="eggNOG" id="COG0566">
    <property type="taxonomic scope" value="Bacteria"/>
</dbReference>
<dbReference type="Gene3D" id="3.30.1330.30">
    <property type="match status" value="1"/>
</dbReference>
<organism evidence="6 7">
    <name type="scientific">Porphyromonas gingivicanis</name>
    <dbReference type="NCBI Taxonomy" id="266762"/>
    <lineage>
        <taxon>Bacteria</taxon>
        <taxon>Pseudomonadati</taxon>
        <taxon>Bacteroidota</taxon>
        <taxon>Bacteroidia</taxon>
        <taxon>Bacteroidales</taxon>
        <taxon>Porphyromonadaceae</taxon>
        <taxon>Porphyromonas</taxon>
    </lineage>
</organism>
<gene>
    <name evidence="6" type="ORF">HQ36_04035</name>
</gene>
<evidence type="ECO:0000259" key="5">
    <source>
        <dbReference type="Pfam" id="PF22435"/>
    </source>
</evidence>
<dbReference type="InterPro" id="IPR029028">
    <property type="entry name" value="Alpha/beta_knot_MTases"/>
</dbReference>
<protein>
    <submittedName>
        <fullName evidence="6">Uncharacterized protein</fullName>
    </submittedName>
</protein>
<evidence type="ECO:0000256" key="3">
    <source>
        <dbReference type="ARBA" id="ARBA00022679"/>
    </source>
</evidence>
<evidence type="ECO:0000313" key="6">
    <source>
        <dbReference type="EMBL" id="KGN98091.1"/>
    </source>
</evidence>
<dbReference type="PANTHER" id="PTHR43191">
    <property type="entry name" value="RRNA METHYLTRANSFERASE 3"/>
    <property type="match status" value="1"/>
</dbReference>
<proteinExistence type="inferred from homology"/>
<accession>A0A0A2G4B9</accession>
<dbReference type="PANTHER" id="PTHR43191:SF2">
    <property type="entry name" value="RRNA METHYLTRANSFERASE 3, MITOCHONDRIAL"/>
    <property type="match status" value="1"/>
</dbReference>
<sequence length="263" mass="29216">MIQEQTSLSHQERKLILSLHRAKGRREHQLFVAEGPKLIEELSEAFRCRLLITTPSMWQTFSQSPTIAKVILLPESYDFSAISSLQTPRSMIALFELPAPQEEEPPIERMSLLLDNVQDPGNVGSILRTCDWFGIRQIFVTMGTADIFSPKVVQATMGGLARVKVSYVVDIDTFMQKLEREKVPVWGTFLKGINLLKSHAPLPLPTTPSLWVMGNEGNGISNQIAKYITHSVTIPAQTPDGHHAESLNVAVATAIVVARCFIS</sequence>
<dbReference type="GO" id="GO:0008173">
    <property type="term" value="F:RNA methyltransferase activity"/>
    <property type="evidence" value="ECO:0007669"/>
    <property type="project" value="InterPro"/>
</dbReference>
<dbReference type="EMBL" id="JQZW01000008">
    <property type="protein sequence ID" value="KGN98091.1"/>
    <property type="molecule type" value="Genomic_DNA"/>
</dbReference>
<dbReference type="GO" id="GO:0032259">
    <property type="term" value="P:methylation"/>
    <property type="evidence" value="ECO:0007669"/>
    <property type="project" value="UniProtKB-KW"/>
</dbReference>
<dbReference type="Proteomes" id="UP000030134">
    <property type="component" value="Unassembled WGS sequence"/>
</dbReference>
<keyword evidence="3" id="KW-0808">Transferase</keyword>
<evidence type="ECO:0000313" key="7">
    <source>
        <dbReference type="Proteomes" id="UP000030134"/>
    </source>
</evidence>
<dbReference type="CDD" id="cd18109">
    <property type="entry name" value="SpoU-like_RNA-MTase"/>
    <property type="match status" value="1"/>
</dbReference>
<dbReference type="AlphaFoldDB" id="A0A0A2G4B9"/>
<name>A0A0A2G4B9_9PORP</name>
<dbReference type="Pfam" id="PF22435">
    <property type="entry name" value="MRM3-like_sub_bind"/>
    <property type="match status" value="1"/>
</dbReference>
<dbReference type="InterPro" id="IPR053888">
    <property type="entry name" value="MRM3-like_sub_bind"/>
</dbReference>
<comment type="similarity">
    <text evidence="1">Belongs to the class IV-like SAM-binding methyltransferase superfamily. RNA methyltransferase TrmH family.</text>
</comment>
<dbReference type="RefSeq" id="WP_036883583.1">
    <property type="nucleotide sequence ID" value="NZ_JQZW01000008.1"/>
</dbReference>
<dbReference type="GO" id="GO:0003723">
    <property type="term" value="F:RNA binding"/>
    <property type="evidence" value="ECO:0007669"/>
    <property type="project" value="InterPro"/>
</dbReference>
<dbReference type="GO" id="GO:0006396">
    <property type="term" value="P:RNA processing"/>
    <property type="evidence" value="ECO:0007669"/>
    <property type="project" value="InterPro"/>
</dbReference>
<dbReference type="InterPro" id="IPR029026">
    <property type="entry name" value="tRNA_m1G_MTases_N"/>
</dbReference>
<dbReference type="InterPro" id="IPR001537">
    <property type="entry name" value="SpoU_MeTrfase"/>
</dbReference>
<dbReference type="Pfam" id="PF00588">
    <property type="entry name" value="SpoU_methylase"/>
    <property type="match status" value="1"/>
</dbReference>
<reference evidence="6 7" key="1">
    <citation type="submission" date="2014-08" db="EMBL/GenBank/DDBJ databases">
        <title>Porphyromonas gingivicanis strain:COT-022_OH1391 Genome sequencing.</title>
        <authorList>
            <person name="Wallis C."/>
            <person name="Deusch O."/>
            <person name="O'Flynn C."/>
            <person name="Davis I."/>
            <person name="Jospin G."/>
            <person name="Darling A.E."/>
            <person name="Coil D.A."/>
            <person name="Alexiev A."/>
            <person name="Horsfall A."/>
            <person name="Kirkwood N."/>
            <person name="Harris S."/>
            <person name="Eisen J.A."/>
        </authorList>
    </citation>
    <scope>NUCLEOTIDE SEQUENCE [LARGE SCALE GENOMIC DNA]</scope>
    <source>
        <strain evidence="7">COT-022 OH1391</strain>
    </source>
</reference>
<evidence type="ECO:0000256" key="1">
    <source>
        <dbReference type="ARBA" id="ARBA00007228"/>
    </source>
</evidence>
<dbReference type="OrthoDB" id="9785673at2"/>
<dbReference type="STRING" id="266762.HQ36_04035"/>
<feature type="domain" description="MRM3-like substrate binding" evidence="5">
    <location>
        <begin position="14"/>
        <end position="93"/>
    </location>
</feature>
<feature type="domain" description="tRNA/rRNA methyltransferase SpoU type" evidence="4">
    <location>
        <begin position="110"/>
        <end position="257"/>
    </location>
</feature>
<comment type="caution">
    <text evidence="6">The sequence shown here is derived from an EMBL/GenBank/DDBJ whole genome shotgun (WGS) entry which is preliminary data.</text>
</comment>
<dbReference type="InterPro" id="IPR051259">
    <property type="entry name" value="rRNA_Methyltransferase"/>
</dbReference>
<keyword evidence="7" id="KW-1185">Reference proteome</keyword>
<evidence type="ECO:0000259" key="4">
    <source>
        <dbReference type="Pfam" id="PF00588"/>
    </source>
</evidence>
<dbReference type="SUPFAM" id="SSF55315">
    <property type="entry name" value="L30e-like"/>
    <property type="match status" value="1"/>
</dbReference>
<evidence type="ECO:0000256" key="2">
    <source>
        <dbReference type="ARBA" id="ARBA00022603"/>
    </source>
</evidence>
<keyword evidence="2" id="KW-0489">Methyltransferase</keyword>